<dbReference type="KEGG" id="bih:BIP78_1426"/>
<evidence type="ECO:0000256" key="4">
    <source>
        <dbReference type="ARBA" id="ARBA00023136"/>
    </source>
</evidence>
<accession>A0A410FW38</accession>
<feature type="transmembrane region" description="Helical" evidence="5">
    <location>
        <begin position="115"/>
        <end position="139"/>
    </location>
</feature>
<feature type="transmembrane region" description="Helical" evidence="5">
    <location>
        <begin position="330"/>
        <end position="348"/>
    </location>
</feature>
<gene>
    <name evidence="7" type="ORF">BIP78_1426</name>
</gene>
<feature type="transmembrane region" description="Helical" evidence="5">
    <location>
        <begin position="221"/>
        <end position="237"/>
    </location>
</feature>
<organism evidence="7 8">
    <name type="scientific">Bipolaricaulis sibiricus</name>
    <dbReference type="NCBI Taxonomy" id="2501609"/>
    <lineage>
        <taxon>Bacteria</taxon>
        <taxon>Candidatus Bipolaricaulota</taxon>
        <taxon>Candidatus Bipolaricaulia</taxon>
        <taxon>Candidatus Bipolaricaulales</taxon>
        <taxon>Candidatus Bipolaricaulaceae</taxon>
        <taxon>Candidatus Bipolaricaulis</taxon>
    </lineage>
</organism>
<feature type="transmembrane region" description="Helical" evidence="5">
    <location>
        <begin position="62"/>
        <end position="80"/>
    </location>
</feature>
<dbReference type="PANTHER" id="PTHR43021">
    <property type="entry name" value="NA(+)/H(+) ANTIPORTER-RELATED"/>
    <property type="match status" value="1"/>
</dbReference>
<sequence length="436" mass="45913">MFEITSPVLGMGVLLLVGYVGGRLARLVRLPAVAGYVLAGVLLGPSVLRVVPASLQESMMPLKDFGVGMVAMVIGAELVWRKMKRLGLSIFLISVCEAAATFVLVYLAMRYLLAQPLVVAATLASLATVTTPVATFAVIREYRAKGPFTSTLLGVIAADDIWCITAVGISVGLVLSMGVETNALQFAHLVPPLLEVGGSIGLGLGIGLLAVLALRFIRDELETLAFVAAIVFVNAGLSRYLGMSALLMTMSSGVVISNLLHEDILKVIHRIDVPILMAFFTLAGAGLDLRVLVANWYIAAVYIAFRILGKTGGCYVGARISNADPKVRRYLGPAMLTKAGLSLGLLIYMQERLAGLGVAALLGSVELAAITFFEITGPIAVRWALFRVGEARHPGEVLGEETVSPAEGLPAPMGSLVPVSNVVPLPDGVHDEEAAE</sequence>
<feature type="transmembrane region" description="Helical" evidence="5">
    <location>
        <begin position="196"/>
        <end position="214"/>
    </location>
</feature>
<name>A0A410FW38_BIPS1</name>
<reference evidence="8" key="1">
    <citation type="submission" date="2018-12" db="EMBL/GenBank/DDBJ databases">
        <title>Complete genome sequence of an uncultured bacterium of the candidate phylum Bipolaricaulota.</title>
        <authorList>
            <person name="Kadnikov V.V."/>
            <person name="Mardanov A.V."/>
            <person name="Beletsky A.V."/>
            <person name="Frank Y.A."/>
            <person name="Karnachuk O.V."/>
            <person name="Ravin N.V."/>
        </authorList>
    </citation>
    <scope>NUCLEOTIDE SEQUENCE [LARGE SCALE GENOMIC DNA]</scope>
</reference>
<keyword evidence="2 5" id="KW-0812">Transmembrane</keyword>
<feature type="transmembrane region" description="Helical" evidence="5">
    <location>
        <begin position="87"/>
        <end position="109"/>
    </location>
</feature>
<dbReference type="Gene3D" id="1.20.1530.20">
    <property type="match status" value="1"/>
</dbReference>
<dbReference type="GO" id="GO:0016020">
    <property type="term" value="C:membrane"/>
    <property type="evidence" value="ECO:0007669"/>
    <property type="project" value="UniProtKB-SubCell"/>
</dbReference>
<proteinExistence type="predicted"/>
<evidence type="ECO:0000256" key="5">
    <source>
        <dbReference type="SAM" id="Phobius"/>
    </source>
</evidence>
<dbReference type="Proteomes" id="UP000287233">
    <property type="component" value="Chromosome"/>
</dbReference>
<evidence type="ECO:0000256" key="1">
    <source>
        <dbReference type="ARBA" id="ARBA00004141"/>
    </source>
</evidence>
<dbReference type="InterPro" id="IPR006153">
    <property type="entry name" value="Cation/H_exchanger_TM"/>
</dbReference>
<dbReference type="EMBL" id="CP034928">
    <property type="protein sequence ID" value="QAA77192.1"/>
    <property type="molecule type" value="Genomic_DNA"/>
</dbReference>
<feature type="transmembrane region" description="Helical" evidence="5">
    <location>
        <begin position="32"/>
        <end position="50"/>
    </location>
</feature>
<evidence type="ECO:0000256" key="3">
    <source>
        <dbReference type="ARBA" id="ARBA00022989"/>
    </source>
</evidence>
<keyword evidence="3 5" id="KW-1133">Transmembrane helix</keyword>
<keyword evidence="4 5" id="KW-0472">Membrane</keyword>
<comment type="subcellular location">
    <subcellularLocation>
        <location evidence="1">Membrane</location>
        <topology evidence="1">Multi-pass membrane protein</topology>
    </subcellularLocation>
</comment>
<evidence type="ECO:0000259" key="6">
    <source>
        <dbReference type="Pfam" id="PF00999"/>
    </source>
</evidence>
<feature type="domain" description="Cation/H+ exchanger transmembrane" evidence="6">
    <location>
        <begin position="14"/>
        <end position="349"/>
    </location>
</feature>
<dbReference type="Pfam" id="PF00999">
    <property type="entry name" value="Na_H_Exchanger"/>
    <property type="match status" value="1"/>
</dbReference>
<evidence type="ECO:0000313" key="8">
    <source>
        <dbReference type="Proteomes" id="UP000287233"/>
    </source>
</evidence>
<dbReference type="GO" id="GO:0015297">
    <property type="term" value="F:antiporter activity"/>
    <property type="evidence" value="ECO:0007669"/>
    <property type="project" value="InterPro"/>
</dbReference>
<dbReference type="GO" id="GO:1902600">
    <property type="term" value="P:proton transmembrane transport"/>
    <property type="evidence" value="ECO:0007669"/>
    <property type="project" value="InterPro"/>
</dbReference>
<evidence type="ECO:0000256" key="2">
    <source>
        <dbReference type="ARBA" id="ARBA00022692"/>
    </source>
</evidence>
<dbReference type="AlphaFoldDB" id="A0A410FW38"/>
<dbReference type="PANTHER" id="PTHR43021:SF2">
    <property type="entry name" value="CATION_H+ EXCHANGER DOMAIN-CONTAINING PROTEIN"/>
    <property type="match status" value="1"/>
</dbReference>
<feature type="transmembrane region" description="Helical" evidence="5">
    <location>
        <begin position="6"/>
        <end position="25"/>
    </location>
</feature>
<dbReference type="InterPro" id="IPR038770">
    <property type="entry name" value="Na+/solute_symporter_sf"/>
</dbReference>
<feature type="transmembrane region" description="Helical" evidence="5">
    <location>
        <begin position="151"/>
        <end position="176"/>
    </location>
</feature>
<protein>
    <recommendedName>
        <fullName evidence="6">Cation/H+ exchanger transmembrane domain-containing protein</fullName>
    </recommendedName>
</protein>
<evidence type="ECO:0000313" key="7">
    <source>
        <dbReference type="EMBL" id="QAA77192.1"/>
    </source>
</evidence>